<reference evidence="2 3" key="1">
    <citation type="journal article" date="2024" name="bioRxiv">
        <title>A reference genome for Trichogramma kaykai: A tiny desert-dwelling parasitoid wasp with competing sex-ratio distorters.</title>
        <authorList>
            <person name="Culotta J."/>
            <person name="Lindsey A.R."/>
        </authorList>
    </citation>
    <scope>NUCLEOTIDE SEQUENCE [LARGE SCALE GENOMIC DNA]</scope>
    <source>
        <strain evidence="2 3">KSX58</strain>
    </source>
</reference>
<keyword evidence="3" id="KW-1185">Reference proteome</keyword>
<proteinExistence type="predicted"/>
<evidence type="ECO:0000313" key="3">
    <source>
        <dbReference type="Proteomes" id="UP001627154"/>
    </source>
</evidence>
<accession>A0ABD2XRD5</accession>
<name>A0ABD2XRD5_9HYME</name>
<comment type="caution">
    <text evidence="2">The sequence shown here is derived from an EMBL/GenBank/DDBJ whole genome shotgun (WGS) entry which is preliminary data.</text>
</comment>
<feature type="transmembrane region" description="Helical" evidence="1">
    <location>
        <begin position="77"/>
        <end position="96"/>
    </location>
</feature>
<evidence type="ECO:0000256" key="1">
    <source>
        <dbReference type="SAM" id="Phobius"/>
    </source>
</evidence>
<keyword evidence="1" id="KW-0472">Membrane</keyword>
<sequence length="98" mass="11130">MNEFADGDDGKRLVDPTDAVDPQGICFNARCILARVQLQKKSIDPHRRNNACVHNVVRAINTRKIKKYKSSGLKLGHFWKISRPIILLLTLAYAYLLP</sequence>
<gene>
    <name evidence="2" type="ORF">TKK_000152</name>
</gene>
<keyword evidence="1" id="KW-0812">Transmembrane</keyword>
<dbReference type="Proteomes" id="UP001627154">
    <property type="component" value="Unassembled WGS sequence"/>
</dbReference>
<organism evidence="2 3">
    <name type="scientific">Trichogramma kaykai</name>
    <dbReference type="NCBI Taxonomy" id="54128"/>
    <lineage>
        <taxon>Eukaryota</taxon>
        <taxon>Metazoa</taxon>
        <taxon>Ecdysozoa</taxon>
        <taxon>Arthropoda</taxon>
        <taxon>Hexapoda</taxon>
        <taxon>Insecta</taxon>
        <taxon>Pterygota</taxon>
        <taxon>Neoptera</taxon>
        <taxon>Endopterygota</taxon>
        <taxon>Hymenoptera</taxon>
        <taxon>Apocrita</taxon>
        <taxon>Proctotrupomorpha</taxon>
        <taxon>Chalcidoidea</taxon>
        <taxon>Trichogrammatidae</taxon>
        <taxon>Trichogramma</taxon>
    </lineage>
</organism>
<keyword evidence="1" id="KW-1133">Transmembrane helix</keyword>
<dbReference type="EMBL" id="JBJJXI010000002">
    <property type="protein sequence ID" value="KAL3407917.1"/>
    <property type="molecule type" value="Genomic_DNA"/>
</dbReference>
<protein>
    <submittedName>
        <fullName evidence="2">Uncharacterized protein</fullName>
    </submittedName>
</protein>
<evidence type="ECO:0000313" key="2">
    <source>
        <dbReference type="EMBL" id="KAL3407917.1"/>
    </source>
</evidence>
<dbReference type="AlphaFoldDB" id="A0ABD2XRD5"/>